<keyword evidence="1" id="KW-0697">Rotamase</keyword>
<dbReference type="PANTHER" id="PTHR47245">
    <property type="entry name" value="PEPTIDYLPROLYL ISOMERASE"/>
    <property type="match status" value="1"/>
</dbReference>
<dbReference type="SUPFAM" id="SSF109998">
    <property type="entry name" value="Triger factor/SurA peptide-binding domain-like"/>
    <property type="match status" value="1"/>
</dbReference>
<evidence type="ECO:0000256" key="3">
    <source>
        <dbReference type="SAM" id="MobiDB-lite"/>
    </source>
</evidence>
<reference evidence="5 6" key="1">
    <citation type="journal article" date="2018" name="Front. Microbiol.">
        <title>Hydrolytic Capabilities as a Key to Environmental Success: Chitinolytic and Cellulolytic Acidobacteria From Acidic Sub-arctic Soils and Boreal Peatlands.</title>
        <authorList>
            <person name="Belova S.E."/>
            <person name="Ravin N.V."/>
            <person name="Pankratov T.A."/>
            <person name="Rakitin A.L."/>
            <person name="Ivanova A.A."/>
            <person name="Beletsky A.V."/>
            <person name="Mardanov A.V."/>
            <person name="Sinninghe Damste J.S."/>
            <person name="Dedysh S.N."/>
        </authorList>
    </citation>
    <scope>NUCLEOTIDE SEQUENCE [LARGE SCALE GENOMIC DNA]</scope>
    <source>
        <strain evidence="5 6">SBC82</strain>
    </source>
</reference>
<dbReference type="PROSITE" id="PS01096">
    <property type="entry name" value="PPIC_PPIASE_1"/>
    <property type="match status" value="1"/>
</dbReference>
<dbReference type="PROSITE" id="PS50198">
    <property type="entry name" value="PPIC_PPIASE_2"/>
    <property type="match status" value="1"/>
</dbReference>
<evidence type="ECO:0000256" key="1">
    <source>
        <dbReference type="PROSITE-ProRule" id="PRU00278"/>
    </source>
</evidence>
<dbReference type="Gene3D" id="1.10.4030.10">
    <property type="entry name" value="Porin chaperone SurA, peptide-binding domain"/>
    <property type="match status" value="1"/>
</dbReference>
<dbReference type="Proteomes" id="UP000253606">
    <property type="component" value="Chromosome"/>
</dbReference>
<sequence length="321" mass="36501">MVNGKPIMRADVETVYRSNLGDSKQEPPKDQADNVRLNIVREQIDEEIVDQRAAKLNLTASDDEVETKLAEFKAPYTQEEFDQKLKSQHLTLDELKKEIRKNRTQEKLFNKEINSKINITDANITNYYNAHKADFNLVEPRYHLAQIVVTPQPAQQGQQQPINMQNSKAGSDADAKKKIDVLHGRLESGEDFSTLAANFSEDPNTSTNGGDMGGIQESVLRRQPEVFQVIDKLKAGQMTPVMTIPDAPGSKRAAYYVIFKLIDREAAGQRELNDPRVQQTIRAELRQERSQLLKNAYIEMLRDQAHVENYFAEEIFKNGAQ</sequence>
<dbReference type="Pfam" id="PF13624">
    <property type="entry name" value="SurA_N_3"/>
    <property type="match status" value="1"/>
</dbReference>
<evidence type="ECO:0000313" key="6">
    <source>
        <dbReference type="Proteomes" id="UP000253606"/>
    </source>
</evidence>
<protein>
    <submittedName>
        <fullName evidence="5">Survival protein SurA (Peptidyl-prolyl cis-trans isomerase SurA)</fullName>
    </submittedName>
</protein>
<organism evidence="5 6">
    <name type="scientific">Acidisarcina polymorpha</name>
    <dbReference type="NCBI Taxonomy" id="2211140"/>
    <lineage>
        <taxon>Bacteria</taxon>
        <taxon>Pseudomonadati</taxon>
        <taxon>Acidobacteriota</taxon>
        <taxon>Terriglobia</taxon>
        <taxon>Terriglobales</taxon>
        <taxon>Acidobacteriaceae</taxon>
        <taxon>Acidisarcina</taxon>
    </lineage>
</organism>
<dbReference type="InterPro" id="IPR046357">
    <property type="entry name" value="PPIase_dom_sf"/>
</dbReference>
<gene>
    <name evidence="5" type="ORF">ACPOL_1971</name>
</gene>
<dbReference type="KEGG" id="abas:ACPOL_1971"/>
<dbReference type="PANTHER" id="PTHR47245:SF2">
    <property type="entry name" value="PEPTIDYL-PROLYL CIS-TRANS ISOMERASE HP_0175-RELATED"/>
    <property type="match status" value="1"/>
</dbReference>
<feature type="coiled-coil region" evidence="2">
    <location>
        <begin position="78"/>
        <end position="112"/>
    </location>
</feature>
<evidence type="ECO:0000256" key="2">
    <source>
        <dbReference type="SAM" id="Coils"/>
    </source>
</evidence>
<feature type="compositionally biased region" description="Low complexity" evidence="3">
    <location>
        <begin position="153"/>
        <end position="170"/>
    </location>
</feature>
<evidence type="ECO:0000259" key="4">
    <source>
        <dbReference type="PROSITE" id="PS50198"/>
    </source>
</evidence>
<keyword evidence="1 5" id="KW-0413">Isomerase</keyword>
<accession>A0A2Z5FXW0</accession>
<dbReference type="InterPro" id="IPR027304">
    <property type="entry name" value="Trigger_fact/SurA_dom_sf"/>
</dbReference>
<feature type="domain" description="PpiC" evidence="4">
    <location>
        <begin position="139"/>
        <end position="258"/>
    </location>
</feature>
<dbReference type="InterPro" id="IPR050245">
    <property type="entry name" value="PrsA_foldase"/>
</dbReference>
<dbReference type="EMBL" id="CP030840">
    <property type="protein sequence ID" value="AXC11307.1"/>
    <property type="molecule type" value="Genomic_DNA"/>
</dbReference>
<keyword evidence="2" id="KW-0175">Coiled coil</keyword>
<dbReference type="InterPro" id="IPR000297">
    <property type="entry name" value="PPIase_PpiC"/>
</dbReference>
<name>A0A2Z5FXW0_9BACT</name>
<dbReference type="InterPro" id="IPR023058">
    <property type="entry name" value="PPIase_PpiC_CS"/>
</dbReference>
<dbReference type="AlphaFoldDB" id="A0A2Z5FXW0"/>
<proteinExistence type="predicted"/>
<dbReference type="SUPFAM" id="SSF54534">
    <property type="entry name" value="FKBP-like"/>
    <property type="match status" value="1"/>
</dbReference>
<dbReference type="Pfam" id="PF00639">
    <property type="entry name" value="Rotamase"/>
    <property type="match status" value="1"/>
</dbReference>
<keyword evidence="6" id="KW-1185">Reference proteome</keyword>
<feature type="region of interest" description="Disordered" evidence="3">
    <location>
        <begin position="153"/>
        <end position="174"/>
    </location>
</feature>
<dbReference type="Gene3D" id="3.10.50.40">
    <property type="match status" value="1"/>
</dbReference>
<dbReference type="GO" id="GO:0003755">
    <property type="term" value="F:peptidyl-prolyl cis-trans isomerase activity"/>
    <property type="evidence" value="ECO:0007669"/>
    <property type="project" value="UniProtKB-KW"/>
</dbReference>
<evidence type="ECO:0000313" key="5">
    <source>
        <dbReference type="EMBL" id="AXC11307.1"/>
    </source>
</evidence>